<dbReference type="InterPro" id="IPR023459">
    <property type="entry name" value="Tscrpt_elong_fac_GreA/B_fam"/>
</dbReference>
<protein>
    <submittedName>
        <fullName evidence="2">Regulator of nucleoside diphosphate kinase</fullName>
    </submittedName>
</protein>
<dbReference type="EMBL" id="FONW01000005">
    <property type="protein sequence ID" value="SFF34775.1"/>
    <property type="molecule type" value="Genomic_DNA"/>
</dbReference>
<feature type="domain" description="Transcription elongation factor GreA/GreB C-terminal" evidence="1">
    <location>
        <begin position="48"/>
        <end position="121"/>
    </location>
</feature>
<dbReference type="InterPro" id="IPR036953">
    <property type="entry name" value="GreA/GreB_C_sf"/>
</dbReference>
<dbReference type="Pfam" id="PF01272">
    <property type="entry name" value="GreA_GreB"/>
    <property type="match status" value="1"/>
</dbReference>
<dbReference type="PANTHER" id="PTHR30437:SF5">
    <property type="entry name" value="REGULATOR OF NUCLEOSIDE DIPHOSPHATE KINASE"/>
    <property type="match status" value="1"/>
</dbReference>
<evidence type="ECO:0000259" key="1">
    <source>
        <dbReference type="Pfam" id="PF01272"/>
    </source>
</evidence>
<name>A0A1I2HXA5_9BACT</name>
<dbReference type="InterPro" id="IPR001437">
    <property type="entry name" value="Tscrpt_elong_fac_GreA/B_C"/>
</dbReference>
<dbReference type="Gene3D" id="3.10.50.30">
    <property type="entry name" value="Transcription elongation factor, GreA/GreB, C-terminal domain"/>
    <property type="match status" value="1"/>
</dbReference>
<sequence length="136" mass="15706">MLISTIDFDKITQQLRTIEQAYYTKFEFINMLREKLGKAQKVPPQEIPSDVVTMNSVVQLKQVNTTTVLNMKLVYPEWENIREHKLSIFSALGIAVFLSRIGDEVTYSTWKKDNQIKILDIPFQPEANGHFTVKTA</sequence>
<dbReference type="GO" id="GO:0070063">
    <property type="term" value="F:RNA polymerase binding"/>
    <property type="evidence" value="ECO:0007669"/>
    <property type="project" value="InterPro"/>
</dbReference>
<evidence type="ECO:0000313" key="2">
    <source>
        <dbReference type="EMBL" id="SFF34775.1"/>
    </source>
</evidence>
<dbReference type="AlphaFoldDB" id="A0A1I2HXA5"/>
<dbReference type="RefSeq" id="WP_093919931.1">
    <property type="nucleotide sequence ID" value="NZ_FONW01000005.1"/>
</dbReference>
<keyword evidence="3" id="KW-1185">Reference proteome</keyword>
<keyword evidence="2" id="KW-0808">Transferase</keyword>
<reference evidence="2 3" key="1">
    <citation type="submission" date="2016-10" db="EMBL/GenBank/DDBJ databases">
        <authorList>
            <person name="de Groot N.N."/>
        </authorList>
    </citation>
    <scope>NUCLEOTIDE SEQUENCE [LARGE SCALE GENOMIC DNA]</scope>
    <source>
        <strain evidence="2 3">CGMCC 1.9156</strain>
    </source>
</reference>
<gene>
    <name evidence="2" type="ORF">SAMN05216283_1057</name>
</gene>
<proteinExistence type="predicted"/>
<dbReference type="GO" id="GO:0006354">
    <property type="term" value="P:DNA-templated transcription elongation"/>
    <property type="evidence" value="ECO:0007669"/>
    <property type="project" value="TreeGrafter"/>
</dbReference>
<keyword evidence="2" id="KW-0418">Kinase</keyword>
<organism evidence="2 3">
    <name type="scientific">Sunxiuqinia elliptica</name>
    <dbReference type="NCBI Taxonomy" id="655355"/>
    <lineage>
        <taxon>Bacteria</taxon>
        <taxon>Pseudomonadati</taxon>
        <taxon>Bacteroidota</taxon>
        <taxon>Bacteroidia</taxon>
        <taxon>Marinilabiliales</taxon>
        <taxon>Prolixibacteraceae</taxon>
        <taxon>Sunxiuqinia</taxon>
    </lineage>
</organism>
<dbReference type="GO" id="GO:0016301">
    <property type="term" value="F:kinase activity"/>
    <property type="evidence" value="ECO:0007669"/>
    <property type="project" value="UniProtKB-KW"/>
</dbReference>
<accession>A0A1I2HXA5</accession>
<dbReference type="GO" id="GO:0032784">
    <property type="term" value="P:regulation of DNA-templated transcription elongation"/>
    <property type="evidence" value="ECO:0007669"/>
    <property type="project" value="InterPro"/>
</dbReference>
<dbReference type="Proteomes" id="UP000198964">
    <property type="component" value="Unassembled WGS sequence"/>
</dbReference>
<dbReference type="SUPFAM" id="SSF54534">
    <property type="entry name" value="FKBP-like"/>
    <property type="match status" value="1"/>
</dbReference>
<dbReference type="STRING" id="655355.SAMN05216283_1057"/>
<dbReference type="GO" id="GO:0003677">
    <property type="term" value="F:DNA binding"/>
    <property type="evidence" value="ECO:0007669"/>
    <property type="project" value="InterPro"/>
</dbReference>
<evidence type="ECO:0000313" key="3">
    <source>
        <dbReference type="Proteomes" id="UP000198964"/>
    </source>
</evidence>
<dbReference type="PANTHER" id="PTHR30437">
    <property type="entry name" value="TRANSCRIPTION ELONGATION FACTOR GREA"/>
    <property type="match status" value="1"/>
</dbReference>